<dbReference type="SUPFAM" id="SSF102405">
    <property type="entry name" value="MCP/YpsA-like"/>
    <property type="match status" value="1"/>
</dbReference>
<dbReference type="EMBL" id="WMZU01000015">
    <property type="protein sequence ID" value="MTS27672.1"/>
    <property type="molecule type" value="Genomic_DNA"/>
</dbReference>
<organism evidence="1 2">
    <name type="scientific">Ruthenibacterium lactatiformans</name>
    <dbReference type="NCBI Taxonomy" id="1550024"/>
    <lineage>
        <taxon>Bacteria</taxon>
        <taxon>Bacillati</taxon>
        <taxon>Bacillota</taxon>
        <taxon>Clostridia</taxon>
        <taxon>Eubacteriales</taxon>
        <taxon>Oscillospiraceae</taxon>
        <taxon>Ruthenibacterium</taxon>
    </lineage>
</organism>
<dbReference type="AlphaFoldDB" id="A0A6L6LS91"/>
<reference evidence="1 2" key="1">
    <citation type="journal article" date="2019" name="Nat. Med.">
        <title>A library of human gut bacterial isolates paired with longitudinal multiomics data enables mechanistic microbiome research.</title>
        <authorList>
            <person name="Poyet M."/>
            <person name="Groussin M."/>
            <person name="Gibbons S.M."/>
            <person name="Avila-Pacheco J."/>
            <person name="Jiang X."/>
            <person name="Kearney S.M."/>
            <person name="Perrotta A.R."/>
            <person name="Berdy B."/>
            <person name="Zhao S."/>
            <person name="Lieberman T.D."/>
            <person name="Swanson P.K."/>
            <person name="Smith M."/>
            <person name="Roesemann S."/>
            <person name="Alexander J.E."/>
            <person name="Rich S.A."/>
            <person name="Livny J."/>
            <person name="Vlamakis H."/>
            <person name="Clish C."/>
            <person name="Bullock K."/>
            <person name="Deik A."/>
            <person name="Scott J."/>
            <person name="Pierce K.A."/>
            <person name="Xavier R.J."/>
            <person name="Alm E.J."/>
        </authorList>
    </citation>
    <scope>NUCLEOTIDE SEQUENCE [LARGE SCALE GENOMIC DNA]</scope>
    <source>
        <strain evidence="1 2">BIOML-A4</strain>
    </source>
</reference>
<name>A0A6L6LS91_9FIRM</name>
<proteinExistence type="predicted"/>
<sequence length="157" mass="17773">MIPVSQKSCFFIGHRETPEEIYPVLCAAVEEHIVRYGVTEFIVGRYGCFDGLAAKAVKTTKQTHPEVELTLLLPYHPAERPIPVPDGFDSTYYPPGMENVPRKVAIVRANRYMVDHTDFLIAYAWHPASNARDLLEYARKREGKGLIHVTALPHNDL</sequence>
<comment type="caution">
    <text evidence="1">The sequence shown here is derived from an EMBL/GenBank/DDBJ whole genome shotgun (WGS) entry which is preliminary data.</text>
</comment>
<gene>
    <name evidence="1" type="ORF">GMD59_10280</name>
</gene>
<evidence type="ECO:0000313" key="2">
    <source>
        <dbReference type="Proteomes" id="UP000472755"/>
    </source>
</evidence>
<evidence type="ECO:0000313" key="1">
    <source>
        <dbReference type="EMBL" id="MTS27672.1"/>
    </source>
</evidence>
<accession>A0A6L6LS91</accession>
<dbReference type="Proteomes" id="UP000472755">
    <property type="component" value="Unassembled WGS sequence"/>
</dbReference>
<evidence type="ECO:0008006" key="3">
    <source>
        <dbReference type="Google" id="ProtNLM"/>
    </source>
</evidence>
<dbReference type="Gene3D" id="3.40.50.450">
    <property type="match status" value="1"/>
</dbReference>
<protein>
    <recommendedName>
        <fullName evidence="3">DUF1273 family protein</fullName>
    </recommendedName>
</protein>